<protein>
    <submittedName>
        <fullName evidence="2">Uncharacterized protein</fullName>
    </submittedName>
</protein>
<dbReference type="EMBL" id="MN740175">
    <property type="protein sequence ID" value="QHT92069.1"/>
    <property type="molecule type" value="Genomic_DNA"/>
</dbReference>
<feature type="region of interest" description="Disordered" evidence="1">
    <location>
        <begin position="1"/>
        <end position="58"/>
    </location>
</feature>
<reference evidence="2" key="1">
    <citation type="journal article" date="2020" name="Nature">
        <title>Giant virus diversity and host interactions through global metagenomics.</title>
        <authorList>
            <person name="Schulz F."/>
            <person name="Roux S."/>
            <person name="Paez-Espino D."/>
            <person name="Jungbluth S."/>
            <person name="Walsh D.A."/>
            <person name="Denef V.J."/>
            <person name="McMahon K.D."/>
            <person name="Konstantinidis K.T."/>
            <person name="Eloe-Fadrosh E.A."/>
            <person name="Kyrpides N.C."/>
            <person name="Woyke T."/>
        </authorList>
    </citation>
    <scope>NUCLEOTIDE SEQUENCE</scope>
    <source>
        <strain evidence="2">GVMAG-M-3300023184-86</strain>
    </source>
</reference>
<feature type="compositionally biased region" description="Basic residues" evidence="1">
    <location>
        <begin position="41"/>
        <end position="58"/>
    </location>
</feature>
<evidence type="ECO:0000313" key="2">
    <source>
        <dbReference type="EMBL" id="QHT92069.1"/>
    </source>
</evidence>
<name>A0A6C0IGZ1_9ZZZZ</name>
<dbReference type="AlphaFoldDB" id="A0A6C0IGZ1"/>
<sequence>MGSLFSMFSKPTQNPNMGIWNGNEYSNTNMRERNEMIGGKNKTKKIKSRNQKSIRRQK</sequence>
<accession>A0A6C0IGZ1</accession>
<organism evidence="2">
    <name type="scientific">viral metagenome</name>
    <dbReference type="NCBI Taxonomy" id="1070528"/>
    <lineage>
        <taxon>unclassified sequences</taxon>
        <taxon>metagenomes</taxon>
        <taxon>organismal metagenomes</taxon>
    </lineage>
</organism>
<evidence type="ECO:0000256" key="1">
    <source>
        <dbReference type="SAM" id="MobiDB-lite"/>
    </source>
</evidence>
<proteinExistence type="predicted"/>